<dbReference type="PANTHER" id="PTHR33969">
    <property type="entry name" value="SEGREGATION AND CONDENSATION PROTEIN A"/>
    <property type="match status" value="1"/>
</dbReference>
<evidence type="ECO:0000313" key="3">
    <source>
        <dbReference type="Proteomes" id="UP000034569"/>
    </source>
</evidence>
<dbReference type="Pfam" id="PF02616">
    <property type="entry name" value="SMC_ScpA"/>
    <property type="match status" value="1"/>
</dbReference>
<sequence>MTYVVKLQQFEGPLALLLELIEDEKLKITEISLAKVTDQYLEYLKCLEAVEPRHLVEFLVVASRLILIKSRAILPTLELNEEEEDSIKDLEWRLEEYKRFREASKVLAELFAKKTYAYSRELYKGMTTAFCPPENLMPDDLCRAFQKILNELPKEEPLAEEKIAVTVSLEEKIKDLIKRIQDTIEASFKNLIAGAATKTEIILTFLAMLELIKQQTLVAQQGELFGDIKLKKCEQLINNNVNP</sequence>
<dbReference type="InterPro" id="IPR023093">
    <property type="entry name" value="ScpA-like_C"/>
</dbReference>
<dbReference type="AlphaFoldDB" id="A0A0G1NN85"/>
<dbReference type="InterPro" id="IPR003768">
    <property type="entry name" value="ScpA"/>
</dbReference>
<comment type="caution">
    <text evidence="2">The sequence shown here is derived from an EMBL/GenBank/DDBJ whole genome shotgun (WGS) entry which is preliminary data.</text>
</comment>
<dbReference type="Gene3D" id="1.10.10.580">
    <property type="entry name" value="Structural maintenance of chromosome 1. Chain E"/>
    <property type="match status" value="1"/>
</dbReference>
<dbReference type="PANTHER" id="PTHR33969:SF2">
    <property type="entry name" value="SEGREGATION AND CONDENSATION PROTEIN A"/>
    <property type="match status" value="1"/>
</dbReference>
<reference evidence="2 3" key="1">
    <citation type="journal article" date="2015" name="Nature">
        <title>rRNA introns, odd ribosomes, and small enigmatic genomes across a large radiation of phyla.</title>
        <authorList>
            <person name="Brown C.T."/>
            <person name="Hug L.A."/>
            <person name="Thomas B.C."/>
            <person name="Sharon I."/>
            <person name="Castelle C.J."/>
            <person name="Singh A."/>
            <person name="Wilkins M.J."/>
            <person name="Williams K.H."/>
            <person name="Banfield J.F."/>
        </authorList>
    </citation>
    <scope>NUCLEOTIDE SEQUENCE [LARGE SCALE GENOMIC DNA]</scope>
</reference>
<accession>A0A0G1NN85</accession>
<proteinExistence type="predicted"/>
<dbReference type="EMBL" id="LCLU01000019">
    <property type="protein sequence ID" value="KKU21906.1"/>
    <property type="molecule type" value="Genomic_DNA"/>
</dbReference>
<dbReference type="PATRIC" id="fig|1618619.3.peg.392"/>
<evidence type="ECO:0000313" key="2">
    <source>
        <dbReference type="EMBL" id="KKU21906.1"/>
    </source>
</evidence>
<dbReference type="Proteomes" id="UP000034569">
    <property type="component" value="Unassembled WGS sequence"/>
</dbReference>
<dbReference type="Gene3D" id="6.10.250.2410">
    <property type="match status" value="1"/>
</dbReference>
<protein>
    <recommendedName>
        <fullName evidence="1">Segregation and condensation protein A</fullName>
    </recommendedName>
</protein>
<name>A0A0G1NN85_9BACT</name>
<organism evidence="2 3">
    <name type="scientific">Candidatus Azambacteria bacterium GW2011_GWC1_46_13</name>
    <dbReference type="NCBI Taxonomy" id="1618619"/>
    <lineage>
        <taxon>Bacteria</taxon>
        <taxon>Candidatus Azamiibacteriota</taxon>
    </lineage>
</organism>
<evidence type="ECO:0000256" key="1">
    <source>
        <dbReference type="ARBA" id="ARBA00044777"/>
    </source>
</evidence>
<gene>
    <name evidence="2" type="ORF">UX33_C0019G0003</name>
</gene>